<reference evidence="1" key="1">
    <citation type="submission" date="2014-09" db="EMBL/GenBank/DDBJ databases">
        <authorList>
            <person name="Magalhaes I.L.F."/>
            <person name="Oliveira U."/>
            <person name="Santos F.R."/>
            <person name="Vidigal T.H.D.A."/>
            <person name="Brescovit A.D."/>
            <person name="Santos A.J."/>
        </authorList>
    </citation>
    <scope>NUCLEOTIDE SEQUENCE</scope>
    <source>
        <tissue evidence="1">Shoot tissue taken approximately 20 cm above the soil surface</tissue>
    </source>
</reference>
<dbReference type="EMBL" id="GBRH01209279">
    <property type="protein sequence ID" value="JAD88616.1"/>
    <property type="molecule type" value="Transcribed_RNA"/>
</dbReference>
<dbReference type="AlphaFoldDB" id="A0A0A9DLH0"/>
<evidence type="ECO:0000313" key="1">
    <source>
        <dbReference type="EMBL" id="JAD88616.1"/>
    </source>
</evidence>
<keyword evidence="1" id="KW-0808">Transferase</keyword>
<reference evidence="1" key="2">
    <citation type="journal article" date="2015" name="Data Brief">
        <title>Shoot transcriptome of the giant reed, Arundo donax.</title>
        <authorList>
            <person name="Barrero R.A."/>
            <person name="Guerrero F.D."/>
            <person name="Moolhuijzen P."/>
            <person name="Goolsby J.A."/>
            <person name="Tidwell J."/>
            <person name="Bellgard S.E."/>
            <person name="Bellgard M.I."/>
        </authorList>
    </citation>
    <scope>NUCLEOTIDE SEQUENCE</scope>
    <source>
        <tissue evidence="1">Shoot tissue taken approximately 20 cm above the soil surface</tissue>
    </source>
</reference>
<sequence length="29" mass="3304">MPCCITERLLDIPHLPSEIPNKAVITSRR</sequence>
<organism evidence="1">
    <name type="scientific">Arundo donax</name>
    <name type="common">Giant reed</name>
    <name type="synonym">Donax arundinaceus</name>
    <dbReference type="NCBI Taxonomy" id="35708"/>
    <lineage>
        <taxon>Eukaryota</taxon>
        <taxon>Viridiplantae</taxon>
        <taxon>Streptophyta</taxon>
        <taxon>Embryophyta</taxon>
        <taxon>Tracheophyta</taxon>
        <taxon>Spermatophyta</taxon>
        <taxon>Magnoliopsida</taxon>
        <taxon>Liliopsida</taxon>
        <taxon>Poales</taxon>
        <taxon>Poaceae</taxon>
        <taxon>PACMAD clade</taxon>
        <taxon>Arundinoideae</taxon>
        <taxon>Arundineae</taxon>
        <taxon>Arundo</taxon>
    </lineage>
</organism>
<name>A0A0A9DLH0_ARUDO</name>
<accession>A0A0A9DLH0</accession>
<protein>
    <submittedName>
        <fullName evidence="1">Glycosyltransferase QUASIMODO1, putative</fullName>
    </submittedName>
</protein>
<proteinExistence type="predicted"/>
<dbReference type="GO" id="GO:0016740">
    <property type="term" value="F:transferase activity"/>
    <property type="evidence" value="ECO:0007669"/>
    <property type="project" value="UniProtKB-KW"/>
</dbReference>